<feature type="compositionally biased region" description="Low complexity" evidence="1">
    <location>
        <begin position="32"/>
        <end position="47"/>
    </location>
</feature>
<proteinExistence type="predicted"/>
<evidence type="ECO:0008006" key="4">
    <source>
        <dbReference type="Google" id="ProtNLM"/>
    </source>
</evidence>
<name>A0AAV9MT58_9EURO</name>
<evidence type="ECO:0000313" key="2">
    <source>
        <dbReference type="EMBL" id="KAK5044785.1"/>
    </source>
</evidence>
<dbReference type="GeneID" id="89978599"/>
<dbReference type="Proteomes" id="UP001358417">
    <property type="component" value="Unassembled WGS sequence"/>
</dbReference>
<feature type="region of interest" description="Disordered" evidence="1">
    <location>
        <begin position="1"/>
        <end position="47"/>
    </location>
</feature>
<evidence type="ECO:0000313" key="3">
    <source>
        <dbReference type="Proteomes" id="UP001358417"/>
    </source>
</evidence>
<sequence length="596" mass="68040">MVHDPLHSKLDGLSGFEDPPTIDSTTRLIDYSSASPPSSFSSSSASSSGKQQIFLAENLECEKVDAEMENITPHSDKHQRLINQEILSNAATGTDFKSTQCPLLAIPIEIRQQILQHLLSTNGEENLTTSYLHRENFARSEEDEWSINERRRDYLMIREEAFLPENCSLHSAYKVYPNILWICKQLLAEGAMVLARDNRFIVLQYTGNGRSILINGLRDGGVGTFWVNPGIYPRSKTQAIISPNSPYCRPTVFIDMKASHPSGPVAAKPVFMVIPFIFLGRVCKALSLFQSWTRTNEFDLLTIDLIFNVRAILDWRPKDPAFVADDIQCDVFDWISESVTQVNWRGLQTGLRDEYYLRSWLGMKSFHMAQSQLDHQCLLFGTQIAPALRAKQEKICRIVTRFRQAENQFLRRDFKASSASFVELNALIGFIAVLDREDMDTVEILDQVSEWVHFYMALGFIEYPDCTPGIPSTAYRFTTASLYLPSAEEWETREDLTAGHVARLDFTRAEVSCFHPSEELRLPKCKEYSEWEFAVMEDEAEQSLDGYKIKELCEASDFTIPRYEEAKGEIKSSFDRFFGPLSVVPLNRLNEMLHND</sequence>
<organism evidence="2 3">
    <name type="scientific">Exophiala bonariae</name>
    <dbReference type="NCBI Taxonomy" id="1690606"/>
    <lineage>
        <taxon>Eukaryota</taxon>
        <taxon>Fungi</taxon>
        <taxon>Dikarya</taxon>
        <taxon>Ascomycota</taxon>
        <taxon>Pezizomycotina</taxon>
        <taxon>Eurotiomycetes</taxon>
        <taxon>Chaetothyriomycetidae</taxon>
        <taxon>Chaetothyriales</taxon>
        <taxon>Herpotrichiellaceae</taxon>
        <taxon>Exophiala</taxon>
    </lineage>
</organism>
<evidence type="ECO:0000256" key="1">
    <source>
        <dbReference type="SAM" id="MobiDB-lite"/>
    </source>
</evidence>
<feature type="compositionally biased region" description="Basic and acidic residues" evidence="1">
    <location>
        <begin position="1"/>
        <end position="10"/>
    </location>
</feature>
<protein>
    <recommendedName>
        <fullName evidence="4">F-box domain-containing protein</fullName>
    </recommendedName>
</protein>
<dbReference type="RefSeq" id="XP_064700436.1">
    <property type="nucleotide sequence ID" value="XM_064853978.1"/>
</dbReference>
<reference evidence="2 3" key="1">
    <citation type="submission" date="2023-08" db="EMBL/GenBank/DDBJ databases">
        <title>Black Yeasts Isolated from many extreme environments.</title>
        <authorList>
            <person name="Coleine C."/>
            <person name="Stajich J.E."/>
            <person name="Selbmann L."/>
        </authorList>
    </citation>
    <scope>NUCLEOTIDE SEQUENCE [LARGE SCALE GENOMIC DNA]</scope>
    <source>
        <strain evidence="2 3">CCFEE 5792</strain>
    </source>
</reference>
<keyword evidence="3" id="KW-1185">Reference proteome</keyword>
<gene>
    <name evidence="2" type="ORF">LTR84_010441</name>
</gene>
<dbReference type="AlphaFoldDB" id="A0AAV9MT58"/>
<accession>A0AAV9MT58</accession>
<comment type="caution">
    <text evidence="2">The sequence shown here is derived from an EMBL/GenBank/DDBJ whole genome shotgun (WGS) entry which is preliminary data.</text>
</comment>
<dbReference type="EMBL" id="JAVRRD010000043">
    <property type="protein sequence ID" value="KAK5044785.1"/>
    <property type="molecule type" value="Genomic_DNA"/>
</dbReference>